<feature type="zinc finger region" description="C3H1-type" evidence="6">
    <location>
        <begin position="228"/>
        <end position="256"/>
    </location>
</feature>
<feature type="compositionally biased region" description="Basic residues" evidence="7">
    <location>
        <begin position="854"/>
        <end position="864"/>
    </location>
</feature>
<dbReference type="SUPFAM" id="SSF54928">
    <property type="entry name" value="RNA-binding domain, RBD"/>
    <property type="match status" value="1"/>
</dbReference>
<dbReference type="SMART" id="SM00361">
    <property type="entry name" value="RRM_1"/>
    <property type="match status" value="1"/>
</dbReference>
<feature type="compositionally biased region" description="Basic and acidic residues" evidence="7">
    <location>
        <begin position="639"/>
        <end position="649"/>
    </location>
</feature>
<feature type="region of interest" description="Disordered" evidence="7">
    <location>
        <begin position="172"/>
        <end position="207"/>
    </location>
</feature>
<protein>
    <submittedName>
        <fullName evidence="11">Zinc finger CCCH domain-containing protein 5 isoform X1</fullName>
    </submittedName>
</protein>
<reference evidence="10" key="1">
    <citation type="journal article" date="2012" name="Nat. Commun.">
        <title>The genome of Prunus mume.</title>
        <authorList>
            <person name="Zhang Q."/>
            <person name="Chen W."/>
            <person name="Sun L."/>
            <person name="Zhao F."/>
            <person name="Huang B."/>
            <person name="Yang W."/>
            <person name="Tao Y."/>
            <person name="Wang J."/>
            <person name="Yuan Z."/>
            <person name="Fan G."/>
            <person name="Xing Z."/>
            <person name="Han C."/>
            <person name="Pan H."/>
            <person name="Zhong X."/>
            <person name="Shi W."/>
            <person name="Liang X."/>
            <person name="Du D."/>
            <person name="Sun F."/>
            <person name="Xu Z."/>
            <person name="Hao R."/>
            <person name="Lv T."/>
            <person name="Lv Y."/>
            <person name="Zheng Z."/>
            <person name="Sun M."/>
            <person name="Luo L."/>
            <person name="Cai M."/>
            <person name="Gao Y."/>
            <person name="Wang J."/>
            <person name="Yin Y."/>
            <person name="Xu X."/>
            <person name="Cheng T."/>
            <person name="Wang J."/>
        </authorList>
    </citation>
    <scope>NUCLEOTIDE SEQUENCE [LARGE SCALE GENOMIC DNA]</scope>
</reference>
<feature type="compositionally biased region" description="Basic and acidic residues" evidence="7">
    <location>
        <begin position="838"/>
        <end position="853"/>
    </location>
</feature>
<keyword evidence="3 6" id="KW-0863">Zinc-finger</keyword>
<evidence type="ECO:0000313" key="11">
    <source>
        <dbReference type="RefSeq" id="XP_016647790.1"/>
    </source>
</evidence>
<evidence type="ECO:0000256" key="1">
    <source>
        <dbReference type="ARBA" id="ARBA00022723"/>
    </source>
</evidence>
<feature type="compositionally biased region" description="Basic and acidic residues" evidence="7">
    <location>
        <begin position="8"/>
        <end position="32"/>
    </location>
</feature>
<feature type="compositionally biased region" description="Basic residues" evidence="7">
    <location>
        <begin position="33"/>
        <end position="47"/>
    </location>
</feature>
<feature type="region of interest" description="Disordered" evidence="7">
    <location>
        <begin position="531"/>
        <end position="571"/>
    </location>
</feature>
<feature type="region of interest" description="Disordered" evidence="7">
    <location>
        <begin position="106"/>
        <end position="145"/>
    </location>
</feature>
<evidence type="ECO:0000259" key="9">
    <source>
        <dbReference type="PROSITE" id="PS50103"/>
    </source>
</evidence>
<evidence type="ECO:0000256" key="2">
    <source>
        <dbReference type="ARBA" id="ARBA00022737"/>
    </source>
</evidence>
<reference evidence="11" key="2">
    <citation type="submission" date="2025-08" db="UniProtKB">
        <authorList>
            <consortium name="RefSeq"/>
        </authorList>
    </citation>
    <scope>IDENTIFICATION</scope>
</reference>
<dbReference type="Proteomes" id="UP000694861">
    <property type="component" value="Linkage group LG2"/>
</dbReference>
<feature type="compositionally biased region" description="Basic and acidic residues" evidence="7">
    <location>
        <begin position="175"/>
        <end position="188"/>
    </location>
</feature>
<evidence type="ECO:0000256" key="6">
    <source>
        <dbReference type="PROSITE-ProRule" id="PRU00723"/>
    </source>
</evidence>
<dbReference type="InterPro" id="IPR003954">
    <property type="entry name" value="RRM_euk-type"/>
</dbReference>
<feature type="region of interest" description="Disordered" evidence="7">
    <location>
        <begin position="801"/>
        <end position="942"/>
    </location>
</feature>
<sequence>MMDLADPVAKEGGEADVEPKMERLAEEKGTNRKEKRKAMKKMKRKQTRKEMALKEREEEEAILNDPQELMKIKLMEQEEAERSERERKLFEERERAWIEAMEIKRKKQIEEEEEEEERRMKALEEEELSRKQQVENENDGNEVDDWDYIEEGPAEIIWQGNEIIVKKKRIKVPKRNTEQQSRKEDCDRPTSNPLPPQSEAFSDYKNSSMSAQQLIENVAQQVPHFGTEQDKAHCPFHLKTGACRFGQRCSRVHFYPDKSSTLLIKNMYNGPGLAWEQDEVLEHTDEEVERCYEEFYEDVHTEFLKFGEIINFKVCRNGAFHLRGNVYIHYKSLDSAVLAHQSINGRYFAGKQISCEFINVTRWKVAICGEYMKSRYKNCSHGTACNFIHCFRNPGGDYEWADSDRPAPKYWVRKMVALFGYSDADEKQMVEENFGQLRNSSKMTIADSERYGLRRSRSRGRDYSSFIGSGRRYDSEDYVLKDAERQRHTGDDRHRGKTLDEDRCEENKNLKDYHCRKSRRSDTEFDRQLLDREEDRDRHHGHTRKSSRQRNRDHKNKIYETESDGDLSDRARNRVAQHGYTRESSSQQRKGEFLDEYGDWQNKNHEVDRYWSDRDKDRDAYHDKRKSSGHKRKVGSPDNHNDIENRAHDMDEEWSDSNSKGGKHHSRRKRFGHISKASEFLNHRGRTTRSCSYELSDDLLENDAERNLSHARKRSKRLDEVSDISDEDRFRTQNLEHRHDRLSLEMREAGALVEKLKSDGTHESSNLGQDGERYRSHDFDIRYISDVHMDKQDRWEPEDGSVEIFHNSKTKAGSSESYDSGRPGPYNVRGESSDFDSEDKVGQEDQYESDKVARSKHRKSRRKSTHDDRKRDSENRSLCSSQSSHRNHSNRLEATDSSEDNNKSGRKHNQKHHADHRSRDHKRDHKGRRNKERTLSKKGIQL</sequence>
<dbReference type="InterPro" id="IPR035979">
    <property type="entry name" value="RBD_domain_sf"/>
</dbReference>
<evidence type="ECO:0000256" key="7">
    <source>
        <dbReference type="SAM" id="MobiDB-lite"/>
    </source>
</evidence>
<dbReference type="InterPro" id="IPR000571">
    <property type="entry name" value="Znf_CCCH"/>
</dbReference>
<feature type="compositionally biased region" description="Basic residues" evidence="7">
    <location>
        <begin position="904"/>
        <end position="931"/>
    </location>
</feature>
<feature type="domain" description="RRM" evidence="8">
    <location>
        <begin position="260"/>
        <end position="360"/>
    </location>
</feature>
<keyword evidence="1 6" id="KW-0479">Metal-binding</keyword>
<dbReference type="PRINTS" id="PR01848">
    <property type="entry name" value="U2AUXFACTOR"/>
</dbReference>
<feature type="domain" description="C3H1-type" evidence="9">
    <location>
        <begin position="228"/>
        <end position="256"/>
    </location>
</feature>
<feature type="region of interest" description="Disordered" evidence="7">
    <location>
        <begin position="618"/>
        <end position="673"/>
    </location>
</feature>
<dbReference type="PROSITE" id="PS50103">
    <property type="entry name" value="ZF_C3H1"/>
    <property type="match status" value="2"/>
</dbReference>
<feature type="compositionally biased region" description="Basic and acidic residues" evidence="7">
    <location>
        <begin position="865"/>
        <end position="875"/>
    </location>
</feature>
<gene>
    <name evidence="11" type="primary">LOC103318958</name>
</gene>
<dbReference type="PROSITE" id="PS50102">
    <property type="entry name" value="RRM"/>
    <property type="match status" value="1"/>
</dbReference>
<evidence type="ECO:0000256" key="5">
    <source>
        <dbReference type="PROSITE-ProRule" id="PRU00176"/>
    </source>
</evidence>
<dbReference type="Gene3D" id="3.30.70.330">
    <property type="match status" value="1"/>
</dbReference>
<feature type="zinc finger region" description="C3H1-type" evidence="6">
    <location>
        <begin position="362"/>
        <end position="392"/>
    </location>
</feature>
<dbReference type="SMART" id="SM00356">
    <property type="entry name" value="ZnF_C3H1"/>
    <property type="match status" value="2"/>
</dbReference>
<dbReference type="InterPro" id="IPR012677">
    <property type="entry name" value="Nucleotide-bd_a/b_plait_sf"/>
</dbReference>
<evidence type="ECO:0000259" key="8">
    <source>
        <dbReference type="PROSITE" id="PS50102"/>
    </source>
</evidence>
<feature type="compositionally biased region" description="Basic residues" evidence="7">
    <location>
        <begin position="539"/>
        <end position="555"/>
    </location>
</feature>
<feature type="domain" description="C3H1-type" evidence="9">
    <location>
        <begin position="362"/>
        <end position="392"/>
    </location>
</feature>
<feature type="compositionally biased region" description="Basic and acidic residues" evidence="7">
    <location>
        <begin position="117"/>
        <end position="134"/>
    </location>
</feature>
<feature type="compositionally biased region" description="Basic residues" evidence="7">
    <location>
        <begin position="623"/>
        <end position="634"/>
    </location>
</feature>
<accession>A0ABM1LK63</accession>
<keyword evidence="5" id="KW-0694">RNA-binding</keyword>
<name>A0ABM1LK63_PRUMU</name>
<dbReference type="PANTHER" id="PTHR12620">
    <property type="entry name" value="U2 SNRNP AUXILIARY FACTOR, SMALL SUBUNIT"/>
    <property type="match status" value="1"/>
</dbReference>
<dbReference type="Pfam" id="PF00642">
    <property type="entry name" value="zf-CCCH"/>
    <property type="match status" value="1"/>
</dbReference>
<keyword evidence="2" id="KW-0677">Repeat</keyword>
<evidence type="ECO:0000256" key="4">
    <source>
        <dbReference type="ARBA" id="ARBA00022833"/>
    </source>
</evidence>
<keyword evidence="4 6" id="KW-0862">Zinc</keyword>
<dbReference type="RefSeq" id="XP_016647790.1">
    <property type="nucleotide sequence ID" value="XM_016792304.1"/>
</dbReference>
<dbReference type="InterPro" id="IPR009145">
    <property type="entry name" value="U2AF_small"/>
</dbReference>
<evidence type="ECO:0000256" key="3">
    <source>
        <dbReference type="ARBA" id="ARBA00022771"/>
    </source>
</evidence>
<evidence type="ECO:0000313" key="10">
    <source>
        <dbReference type="Proteomes" id="UP000694861"/>
    </source>
</evidence>
<feature type="compositionally biased region" description="Basic residues" evidence="7">
    <location>
        <begin position="661"/>
        <end position="673"/>
    </location>
</feature>
<proteinExistence type="predicted"/>
<feature type="region of interest" description="Disordered" evidence="7">
    <location>
        <begin position="1"/>
        <end position="64"/>
    </location>
</feature>
<keyword evidence="10" id="KW-1185">Reference proteome</keyword>
<dbReference type="GeneID" id="103318958"/>
<organism evidence="10 11">
    <name type="scientific">Prunus mume</name>
    <name type="common">Japanese apricot</name>
    <name type="synonym">Armeniaca mume</name>
    <dbReference type="NCBI Taxonomy" id="102107"/>
    <lineage>
        <taxon>Eukaryota</taxon>
        <taxon>Viridiplantae</taxon>
        <taxon>Streptophyta</taxon>
        <taxon>Embryophyta</taxon>
        <taxon>Tracheophyta</taxon>
        <taxon>Spermatophyta</taxon>
        <taxon>Magnoliopsida</taxon>
        <taxon>eudicotyledons</taxon>
        <taxon>Gunneridae</taxon>
        <taxon>Pentapetalae</taxon>
        <taxon>rosids</taxon>
        <taxon>fabids</taxon>
        <taxon>Rosales</taxon>
        <taxon>Rosaceae</taxon>
        <taxon>Amygdaloideae</taxon>
        <taxon>Amygdaleae</taxon>
        <taxon>Prunus</taxon>
    </lineage>
</organism>
<dbReference type="InterPro" id="IPR000504">
    <property type="entry name" value="RRM_dom"/>
</dbReference>
<feature type="compositionally biased region" description="Acidic residues" evidence="7">
    <location>
        <begin position="136"/>
        <end position="145"/>
    </location>
</feature>